<feature type="transmembrane region" description="Helical" evidence="1">
    <location>
        <begin position="65"/>
        <end position="89"/>
    </location>
</feature>
<sequence length="146" mass="16561">MRPVTKTLFPQLAHVLYDVRVIPYGYVQLENVWALKSYLPLAILGLVCLCILLSLLYLFSDLRTFLFAALVLFAGLMSRIVIGFTPSAWGSGVRAFFFMYVSLIIVILLVFQELLRLDKKHFPQNVLIFTALYTGLTVLNGYLLHG</sequence>
<evidence type="ECO:0000256" key="1">
    <source>
        <dbReference type="SAM" id="Phobius"/>
    </source>
</evidence>
<dbReference type="RefSeq" id="WP_262393153.1">
    <property type="nucleotide sequence ID" value="NZ_BEXB01000036.1"/>
</dbReference>
<name>A0A4Y1ZFL2_9BACL</name>
<protein>
    <submittedName>
        <fullName evidence="2">Uncharacterized protein</fullName>
    </submittedName>
</protein>
<organism evidence="2 3">
    <name type="scientific">Sporolactobacillus inulinus</name>
    <dbReference type="NCBI Taxonomy" id="2078"/>
    <lineage>
        <taxon>Bacteria</taxon>
        <taxon>Bacillati</taxon>
        <taxon>Bacillota</taxon>
        <taxon>Bacilli</taxon>
        <taxon>Bacillales</taxon>
        <taxon>Sporolactobacillaceae</taxon>
        <taxon>Sporolactobacillus</taxon>
    </lineage>
</organism>
<evidence type="ECO:0000313" key="3">
    <source>
        <dbReference type="Proteomes" id="UP000319716"/>
    </source>
</evidence>
<keyword evidence="1" id="KW-0472">Membrane</keyword>
<keyword evidence="1" id="KW-1133">Transmembrane helix</keyword>
<feature type="transmembrane region" description="Helical" evidence="1">
    <location>
        <begin position="126"/>
        <end position="144"/>
    </location>
</feature>
<reference evidence="2 3" key="1">
    <citation type="submission" date="2017-11" db="EMBL/GenBank/DDBJ databases">
        <title>Draft Genome Sequence of Sporolactobacillus inulinus NBRC 111894 Isolated from Koso, a Japanese Sugar-Vegetable Fermented Beverage.</title>
        <authorList>
            <person name="Chiou T.Y."/>
            <person name="Oshima K."/>
            <person name="Suda W."/>
            <person name="Hattori M."/>
            <person name="Takahashi T."/>
        </authorList>
    </citation>
    <scope>NUCLEOTIDE SEQUENCE [LARGE SCALE GENOMIC DNA]</scope>
    <source>
        <strain evidence="2 3">NBRC111894</strain>
    </source>
</reference>
<evidence type="ECO:0000313" key="2">
    <source>
        <dbReference type="EMBL" id="GAY77937.1"/>
    </source>
</evidence>
<gene>
    <name evidence="2" type="ORF">NBRC111894_3491</name>
</gene>
<proteinExistence type="predicted"/>
<feature type="transmembrane region" description="Helical" evidence="1">
    <location>
        <begin position="95"/>
        <end position="114"/>
    </location>
</feature>
<comment type="caution">
    <text evidence="2">The sequence shown here is derived from an EMBL/GenBank/DDBJ whole genome shotgun (WGS) entry which is preliminary data.</text>
</comment>
<accession>A0A4Y1ZFL2</accession>
<dbReference type="EMBL" id="BEXB01000036">
    <property type="protein sequence ID" value="GAY77937.1"/>
    <property type="molecule type" value="Genomic_DNA"/>
</dbReference>
<feature type="transmembrane region" description="Helical" evidence="1">
    <location>
        <begin position="38"/>
        <end position="58"/>
    </location>
</feature>
<dbReference type="AlphaFoldDB" id="A0A4Y1ZFL2"/>
<dbReference type="Proteomes" id="UP000319716">
    <property type="component" value="Unassembled WGS sequence"/>
</dbReference>
<keyword evidence="1" id="KW-0812">Transmembrane</keyword>